<evidence type="ECO:0000313" key="3">
    <source>
        <dbReference type="EMBL" id="TNC09233.1"/>
    </source>
</evidence>
<dbReference type="OrthoDB" id="58662at2"/>
<accession>A0A5C4LAF4</accession>
<name>A0A5C4LAF4_9HYPH</name>
<organism evidence="3 4">
    <name type="scientific">Methylobacterium terricola</name>
    <dbReference type="NCBI Taxonomy" id="2583531"/>
    <lineage>
        <taxon>Bacteria</taxon>
        <taxon>Pseudomonadati</taxon>
        <taxon>Pseudomonadota</taxon>
        <taxon>Alphaproteobacteria</taxon>
        <taxon>Hyphomicrobiales</taxon>
        <taxon>Methylobacteriaceae</taxon>
        <taxon>Methylobacterium</taxon>
    </lineage>
</organism>
<protein>
    <submittedName>
        <fullName evidence="3">Uncharacterized protein</fullName>
    </submittedName>
</protein>
<sequence length="350" mass="35225">MSERAAFALACLLLASPAAAEPRVTLLDLPFRVTQLRDPGSEAALAVATAGLPQLPRRAGPIAVAWGETGAAVLALSGDRVTVVPLSLDAVEGLTAAETPKGALPGSRRVLSGPVSAYLSGPTTGPDGRPGAAGVTIRERQKVAMSADPKPVPVATATVPPGAGAVFAPDTLRPVETDGSLALLALSERPEGASLAVIGREKTGGPEGTWRVRAETPPAPGPLRVAAALPGPGAVLVRGEEGKIELWSLAGSKPVRQAQGNTSQDGKSQDGKGFSAPGAVLAEGEMVLATRDRTALAYLSLKDLAERTRATLPAPIGAGLAVLGSGRNAPVIVALADGRLATVQDGDARP</sequence>
<evidence type="ECO:0000256" key="2">
    <source>
        <dbReference type="SAM" id="SignalP"/>
    </source>
</evidence>
<comment type="caution">
    <text evidence="3">The sequence shown here is derived from an EMBL/GenBank/DDBJ whole genome shotgun (WGS) entry which is preliminary data.</text>
</comment>
<feature type="chain" id="PRO_5023029401" evidence="2">
    <location>
        <begin position="21"/>
        <end position="350"/>
    </location>
</feature>
<keyword evidence="4" id="KW-1185">Reference proteome</keyword>
<gene>
    <name evidence="3" type="ORF">FF100_27090</name>
</gene>
<dbReference type="EMBL" id="VDDA01000018">
    <property type="protein sequence ID" value="TNC09233.1"/>
    <property type="molecule type" value="Genomic_DNA"/>
</dbReference>
<dbReference type="AlphaFoldDB" id="A0A5C4LAF4"/>
<evidence type="ECO:0000313" key="4">
    <source>
        <dbReference type="Proteomes" id="UP000305267"/>
    </source>
</evidence>
<feature type="signal peptide" evidence="2">
    <location>
        <begin position="1"/>
        <end position="20"/>
    </location>
</feature>
<keyword evidence="2" id="KW-0732">Signal</keyword>
<feature type="region of interest" description="Disordered" evidence="1">
    <location>
        <begin position="255"/>
        <end position="276"/>
    </location>
</feature>
<dbReference type="Proteomes" id="UP000305267">
    <property type="component" value="Unassembled WGS sequence"/>
</dbReference>
<evidence type="ECO:0000256" key="1">
    <source>
        <dbReference type="SAM" id="MobiDB-lite"/>
    </source>
</evidence>
<reference evidence="3 4" key="1">
    <citation type="submission" date="2019-06" db="EMBL/GenBank/DDBJ databases">
        <title>Genome of Methylobacterium sp. 17Sr1-39.</title>
        <authorList>
            <person name="Seo T."/>
        </authorList>
    </citation>
    <scope>NUCLEOTIDE SEQUENCE [LARGE SCALE GENOMIC DNA]</scope>
    <source>
        <strain evidence="3 4">17Sr1-39</strain>
    </source>
</reference>
<dbReference type="RefSeq" id="WP_139038877.1">
    <property type="nucleotide sequence ID" value="NZ_VDDA01000018.1"/>
</dbReference>
<proteinExistence type="predicted"/>